<evidence type="ECO:0000313" key="3">
    <source>
        <dbReference type="Proteomes" id="UP000006655"/>
    </source>
</evidence>
<keyword evidence="3" id="KW-1185">Reference proteome</keyword>
<evidence type="ECO:0000313" key="4">
    <source>
        <dbReference type="Proteomes" id="UP000013026"/>
    </source>
</evidence>
<reference evidence="2" key="2">
    <citation type="submission" date="2013-04" db="EMBL/GenBank/DDBJ databases">
        <title>Non-Hybrid, Finished Microbial Genome Assemblies from Long-Read SMRT Sequencing Data.</title>
        <authorList>
            <person name="Klammer A."/>
            <person name="Drake J."/>
            <person name="Heiner C."/>
            <person name="Clum A."/>
            <person name="Copeland A."/>
            <person name="Huddleston J."/>
            <person name="Eichler E."/>
            <person name="Turner S.W."/>
        </authorList>
    </citation>
    <scope>NUCLEOTIDE SEQUENCE</scope>
    <source>
        <strain evidence="2">DSM 1279</strain>
    </source>
</reference>
<dbReference type="OrthoDB" id="26133at2"/>
<evidence type="ECO:0000313" key="2">
    <source>
        <dbReference type="EMBL" id="AGK05076.1"/>
    </source>
</evidence>
<dbReference type="EMBL" id="CP005385">
    <property type="protein sequence ID" value="AGK05076.1"/>
    <property type="molecule type" value="Genomic_DNA"/>
</dbReference>
<sequence>MGDIEVICPVCNEPNYLLAEDLEELTSDDYIECESCGAYLQILSTDPLEVVVIEDGEEGFFVDCPECGLTFEVDGSEEEVVCPECGHRFTPDWSEIDEEDDLD</sequence>
<dbReference type="Gene3D" id="2.20.28.30">
    <property type="entry name" value="RNA polymerase ii, chain L"/>
    <property type="match status" value="1"/>
</dbReference>
<protein>
    <recommendedName>
        <fullName evidence="5">Paraquat-inducible protein A</fullName>
    </recommendedName>
</protein>
<dbReference type="KEGG" id="mre:K649_08905"/>
<dbReference type="Proteomes" id="UP000013026">
    <property type="component" value="Chromosome"/>
</dbReference>
<name>D3PNS9_MEIRD</name>
<dbReference type="STRING" id="504728.K649_08905"/>
<accession>D3PNS9</accession>
<dbReference type="EMBL" id="CP001743">
    <property type="protein sequence ID" value="ADD29474.1"/>
    <property type="molecule type" value="Genomic_DNA"/>
</dbReference>
<evidence type="ECO:0008006" key="5">
    <source>
        <dbReference type="Google" id="ProtNLM"/>
    </source>
</evidence>
<reference evidence="2 4" key="3">
    <citation type="submission" date="2013-04" db="EMBL/GenBank/DDBJ databases">
        <authorList>
            <person name="Chin J."/>
            <person name="Alexander D.H."/>
            <person name="Marks P."/>
            <person name="Korlach J."/>
            <person name="Clum A."/>
            <person name="Copeland A."/>
        </authorList>
    </citation>
    <scope>NUCLEOTIDE SEQUENCE [LARGE SCALE GENOMIC DNA]</scope>
    <source>
        <strain evidence="4">ATCC 35948 / DSM 1279 / VKM B-1258 / 21</strain>
        <strain evidence="2">DSM 1279</strain>
    </source>
</reference>
<dbReference type="PATRIC" id="fig|504728.9.peg.1835"/>
<organism evidence="2 4">
    <name type="scientific">Meiothermus ruber (strain ATCC 35948 / DSM 1279 / VKM B-1258 / 21)</name>
    <name type="common">Thermus ruber</name>
    <dbReference type="NCBI Taxonomy" id="504728"/>
    <lineage>
        <taxon>Bacteria</taxon>
        <taxon>Thermotogati</taxon>
        <taxon>Deinococcota</taxon>
        <taxon>Deinococci</taxon>
        <taxon>Thermales</taxon>
        <taxon>Thermaceae</taxon>
        <taxon>Meiothermus</taxon>
    </lineage>
</organism>
<dbReference type="eggNOG" id="COG0675">
    <property type="taxonomic scope" value="Bacteria"/>
</dbReference>
<reference evidence="1 3" key="1">
    <citation type="journal article" date="2010" name="Stand. Genomic Sci.">
        <title>Complete genome sequence of Meiothermus ruber type strain (21).</title>
        <authorList>
            <person name="Tindall B.J."/>
            <person name="Sikorski J."/>
            <person name="Lucas S."/>
            <person name="Goltsman E."/>
            <person name="Copeland A."/>
            <person name="Glavina Del Rio T."/>
            <person name="Nolan M."/>
            <person name="Tice H."/>
            <person name="Cheng J.F."/>
            <person name="Han C."/>
            <person name="Pitluck S."/>
            <person name="Liolios K."/>
            <person name="Ivanova N."/>
            <person name="Mavromatis K."/>
            <person name="Ovchinnikova G."/>
            <person name="Pati A."/>
            <person name="Fahnrich R."/>
            <person name="Goodwin L."/>
            <person name="Chen A."/>
            <person name="Palaniappan K."/>
            <person name="Land M."/>
            <person name="Hauser L."/>
            <person name="Chang Y.J."/>
            <person name="Jeffries C.D."/>
            <person name="Rohde M."/>
            <person name="Goker M."/>
            <person name="Woyke T."/>
            <person name="Bristow J."/>
            <person name="Eisen J.A."/>
            <person name="Markowitz V."/>
            <person name="Hugenholtz P."/>
            <person name="Kyrpides N.C."/>
            <person name="Klenk H.P."/>
            <person name="Lapidus A."/>
        </authorList>
    </citation>
    <scope>NUCLEOTIDE SEQUENCE [LARGE SCALE GENOMIC DNA]</scope>
    <source>
        <strain evidence="3">ATCC 35948 / DSM 1279 / VKM B-1258 / 21</strain>
        <strain evidence="1">DSM 1279</strain>
    </source>
</reference>
<evidence type="ECO:0000313" key="1">
    <source>
        <dbReference type="EMBL" id="ADD29474.1"/>
    </source>
</evidence>
<dbReference type="Gene3D" id="2.20.28.160">
    <property type="match status" value="1"/>
</dbReference>
<gene>
    <name evidence="1" type="ordered locus">Mrub_2726</name>
    <name evidence="2" type="ORF">K649_08905</name>
</gene>
<dbReference type="Proteomes" id="UP000006655">
    <property type="component" value="Chromosome"/>
</dbReference>
<proteinExistence type="predicted"/>
<dbReference type="AlphaFoldDB" id="D3PNS9"/>
<dbReference type="RefSeq" id="WP_013014972.1">
    <property type="nucleotide sequence ID" value="NC_013946.1"/>
</dbReference>
<dbReference type="KEGG" id="mrb:Mrub_2726"/>